<keyword evidence="3" id="KW-1185">Reference proteome</keyword>
<name>M2LC27_BAUPA</name>
<dbReference type="EMBL" id="KB445564">
    <property type="protein sequence ID" value="EMC91482.1"/>
    <property type="molecule type" value="Genomic_DNA"/>
</dbReference>
<dbReference type="HOGENOM" id="CLU_507107_0_0_1"/>
<gene>
    <name evidence="2" type="ORF">BAUCODRAFT_329808</name>
</gene>
<dbReference type="GeneID" id="19111915"/>
<evidence type="ECO:0000256" key="1">
    <source>
        <dbReference type="SAM" id="MobiDB-lite"/>
    </source>
</evidence>
<dbReference type="Proteomes" id="UP000011761">
    <property type="component" value="Unassembled WGS sequence"/>
</dbReference>
<dbReference type="AlphaFoldDB" id="M2LC27"/>
<sequence length="537" mass="60173">MDGFTDVLSNITLERQNDDLRFESGNVVVELSNRTVLVLHSGVLAASSPRFKARFSNVWTSNGNNKVKDPVTGEEKMLYRYSMQYDEDVEAFSITDASASATRPFDGGAGIRPFHLSGLASGYPRRGWHEGNPCEVGSYASVNVVRQSTIEADKLLFALLYEQGVQTASDIQEGLLQLTDAVALAEFYDLLPAVAEKVLVAMLGLPEVWKSVARFPLLFLALGKKLRSPAFFTDALRHIIGSGMPLQIVVLSTVLTQLEACIAMYQAKEFHDKRVSHINNGLRSLGLTEYQAHADRSWRKQSSAVKTTWLESTFGKKTVREKCQYLARSIFREFLDQQLVGEAHWSNIKYAKTTPHNGDVEAGSLRKACENILEATKDEREHAKDDSQPDLDRKLTKDAPKIDLERIGHRLAAKYAKIFNLDKDNNDGHHPAAVIAYELRALLRAAATVIYHADYDQMSILECNAECEDADVENYFACNCRHMQTCARHDDGLAYYTEMRFPKSMLPRTHQAQWQAAGLPAVSMEEATVQWMQALEI</sequence>
<proteinExistence type="predicted"/>
<reference evidence="2 3" key="1">
    <citation type="journal article" date="2012" name="PLoS Pathog.">
        <title>Diverse lifestyles and strategies of plant pathogenesis encoded in the genomes of eighteen Dothideomycetes fungi.</title>
        <authorList>
            <person name="Ohm R.A."/>
            <person name="Feau N."/>
            <person name="Henrissat B."/>
            <person name="Schoch C.L."/>
            <person name="Horwitz B.A."/>
            <person name="Barry K.W."/>
            <person name="Condon B.J."/>
            <person name="Copeland A.C."/>
            <person name="Dhillon B."/>
            <person name="Glaser F."/>
            <person name="Hesse C.N."/>
            <person name="Kosti I."/>
            <person name="LaButti K."/>
            <person name="Lindquist E.A."/>
            <person name="Lucas S."/>
            <person name="Salamov A.A."/>
            <person name="Bradshaw R.E."/>
            <person name="Ciuffetti L."/>
            <person name="Hamelin R.C."/>
            <person name="Kema G.H.J."/>
            <person name="Lawrence C."/>
            <person name="Scott J.A."/>
            <person name="Spatafora J.W."/>
            <person name="Turgeon B.G."/>
            <person name="de Wit P.J.G.M."/>
            <person name="Zhong S."/>
            <person name="Goodwin S.B."/>
            <person name="Grigoriev I.V."/>
        </authorList>
    </citation>
    <scope>NUCLEOTIDE SEQUENCE [LARGE SCALE GENOMIC DNA]</scope>
    <source>
        <strain evidence="2 3">UAMH 10762</strain>
    </source>
</reference>
<dbReference type="KEGG" id="bcom:BAUCODRAFT_329808"/>
<evidence type="ECO:0000313" key="2">
    <source>
        <dbReference type="EMBL" id="EMC91482.1"/>
    </source>
</evidence>
<evidence type="ECO:0000313" key="3">
    <source>
        <dbReference type="Proteomes" id="UP000011761"/>
    </source>
</evidence>
<feature type="region of interest" description="Disordered" evidence="1">
    <location>
        <begin position="376"/>
        <end position="395"/>
    </location>
</feature>
<accession>M2LC27</accession>
<dbReference type="RefSeq" id="XP_007681781.1">
    <property type="nucleotide sequence ID" value="XM_007683591.1"/>
</dbReference>
<organism evidence="2 3">
    <name type="scientific">Baudoinia panamericana (strain UAMH 10762)</name>
    <name type="common">Angels' share fungus</name>
    <name type="synonym">Baudoinia compniacensis (strain UAMH 10762)</name>
    <dbReference type="NCBI Taxonomy" id="717646"/>
    <lineage>
        <taxon>Eukaryota</taxon>
        <taxon>Fungi</taxon>
        <taxon>Dikarya</taxon>
        <taxon>Ascomycota</taxon>
        <taxon>Pezizomycotina</taxon>
        <taxon>Dothideomycetes</taxon>
        <taxon>Dothideomycetidae</taxon>
        <taxon>Mycosphaerellales</taxon>
        <taxon>Teratosphaeriaceae</taxon>
        <taxon>Baudoinia</taxon>
    </lineage>
</organism>
<dbReference type="eggNOG" id="ENOG502RM71">
    <property type="taxonomic scope" value="Eukaryota"/>
</dbReference>
<dbReference type="OrthoDB" id="3896443at2759"/>
<evidence type="ECO:0008006" key="4">
    <source>
        <dbReference type="Google" id="ProtNLM"/>
    </source>
</evidence>
<protein>
    <recommendedName>
        <fullName evidence="4">BTB domain-containing protein</fullName>
    </recommendedName>
</protein>